<dbReference type="AlphaFoldDB" id="A0A1J4MQJ2"/>
<dbReference type="GeneID" id="92364399"/>
<keyword evidence="1" id="KW-0175">Coiled coil</keyword>
<comment type="caution">
    <text evidence="2">The sequence shown here is derived from an EMBL/GenBank/DDBJ whole genome shotgun (WGS) entry which is preliminary data.</text>
</comment>
<sequence>MNNPSTESNNWLSLQERALKLSGEAFNNLQIEYNDKLNNLQFEIEIKNNKINELTNKLELNNRLIESLYNEKSDLISLLKNLKNKCKEQDLNILNTHNELKSIREDYCKLKNRLELCEINCNNSNYELINSNHIIDISYINNKDIIINSSCNTIAGLPDQETNKTPSLIEQNENIEFSENQKVENNPNINDLPNNLLSHTIGSNHINYNNCEINPVSKDIYKDGIWYKISQVLPRNSYLSLVTFVRKYHLNEITEEELQTEIQNILLYNNKAIQDAFAKDILQLSLC</sequence>
<dbReference type="OrthoDB" id="343528at2759"/>
<dbReference type="EMBL" id="LRBS01000063">
    <property type="protein sequence ID" value="OII76446.1"/>
    <property type="molecule type" value="Genomic_DNA"/>
</dbReference>
<dbReference type="RefSeq" id="XP_067068292.1">
    <property type="nucleotide sequence ID" value="XM_067210462.1"/>
</dbReference>
<keyword evidence="3" id="KW-1185">Reference proteome</keyword>
<evidence type="ECO:0000313" key="3">
    <source>
        <dbReference type="Proteomes" id="UP000186804"/>
    </source>
</evidence>
<feature type="coiled-coil region" evidence="1">
    <location>
        <begin position="37"/>
        <end position="99"/>
    </location>
</feature>
<evidence type="ECO:0000256" key="1">
    <source>
        <dbReference type="SAM" id="Coils"/>
    </source>
</evidence>
<proteinExistence type="predicted"/>
<gene>
    <name evidence="2" type="ORF">cand_002140</name>
</gene>
<name>A0A1J4MQJ2_9CRYT</name>
<evidence type="ECO:0000313" key="2">
    <source>
        <dbReference type="EMBL" id="OII76446.1"/>
    </source>
</evidence>
<dbReference type="Proteomes" id="UP000186804">
    <property type="component" value="Unassembled WGS sequence"/>
</dbReference>
<organism evidence="2 3">
    <name type="scientific">Cryptosporidium andersoni</name>
    <dbReference type="NCBI Taxonomy" id="117008"/>
    <lineage>
        <taxon>Eukaryota</taxon>
        <taxon>Sar</taxon>
        <taxon>Alveolata</taxon>
        <taxon>Apicomplexa</taxon>
        <taxon>Conoidasida</taxon>
        <taxon>Coccidia</taxon>
        <taxon>Eucoccidiorida</taxon>
        <taxon>Eimeriorina</taxon>
        <taxon>Cryptosporidiidae</taxon>
        <taxon>Cryptosporidium</taxon>
    </lineage>
</organism>
<protein>
    <submittedName>
        <fullName evidence="2">Uncharacterized protein</fullName>
    </submittedName>
</protein>
<reference evidence="2 3" key="1">
    <citation type="submission" date="2016-10" db="EMBL/GenBank/DDBJ databases">
        <title>Reductive evolution of mitochondrial metabolism and differential evolution of invasion-related proteins in Cryptosporidium.</title>
        <authorList>
            <person name="Liu S."/>
            <person name="Roellig D.M."/>
            <person name="Guo Y."/>
            <person name="Li N."/>
            <person name="Frace M.A."/>
            <person name="Tang K."/>
            <person name="Zhang L."/>
            <person name="Feng Y."/>
            <person name="Xiao L."/>
        </authorList>
    </citation>
    <scope>NUCLEOTIDE SEQUENCE [LARGE SCALE GENOMIC DNA]</scope>
    <source>
        <strain evidence="2">30847</strain>
    </source>
</reference>
<dbReference type="VEuPathDB" id="CryptoDB:cand_002140"/>
<accession>A0A1J4MQJ2</accession>